<dbReference type="InterPro" id="IPR036390">
    <property type="entry name" value="WH_DNA-bd_sf"/>
</dbReference>
<feature type="domain" description="HTH gntR-type" evidence="4">
    <location>
        <begin position="24"/>
        <end position="92"/>
    </location>
</feature>
<evidence type="ECO:0000313" key="5">
    <source>
        <dbReference type="EMBL" id="MBO1078083.1"/>
    </source>
</evidence>
<evidence type="ECO:0000256" key="2">
    <source>
        <dbReference type="ARBA" id="ARBA00023125"/>
    </source>
</evidence>
<dbReference type="PANTHER" id="PTHR44846:SF1">
    <property type="entry name" value="MANNOSYL-D-GLYCERATE TRANSPORT_METABOLISM SYSTEM REPRESSOR MNGR-RELATED"/>
    <property type="match status" value="1"/>
</dbReference>
<protein>
    <submittedName>
        <fullName evidence="5">GntR family transcriptional regulator</fullName>
    </submittedName>
</protein>
<dbReference type="CDD" id="cd07377">
    <property type="entry name" value="WHTH_GntR"/>
    <property type="match status" value="1"/>
</dbReference>
<dbReference type="SUPFAM" id="SSF64288">
    <property type="entry name" value="Chorismate lyase-like"/>
    <property type="match status" value="1"/>
</dbReference>
<dbReference type="SMART" id="SM00345">
    <property type="entry name" value="HTH_GNTR"/>
    <property type="match status" value="1"/>
</dbReference>
<keyword evidence="2" id="KW-0238">DNA-binding</keyword>
<proteinExistence type="predicted"/>
<gene>
    <name evidence="5" type="ORF">IAI61_03500</name>
</gene>
<keyword evidence="3" id="KW-0804">Transcription</keyword>
<comment type="caution">
    <text evidence="5">The sequence shown here is derived from an EMBL/GenBank/DDBJ whole genome shotgun (WGS) entry which is preliminary data.</text>
</comment>
<keyword evidence="6" id="KW-1185">Reference proteome</keyword>
<dbReference type="InterPro" id="IPR011663">
    <property type="entry name" value="UTRA"/>
</dbReference>
<dbReference type="InterPro" id="IPR028978">
    <property type="entry name" value="Chorismate_lyase_/UTRA_dom_sf"/>
</dbReference>
<sequence length="259" mass="28952">MQLDDEEARRPWRIHGLDGLMADLPLYRQILETLQDRVAREVYPIGSQLPTEAELCAEFSASRYTVREALRRLVQRGLLSRRRKTGTVVIAREDHPAYVQSIGSVAELFQFSVDTHLAVLSVERVESPPPPVPSDGGPWQRIDGIRSEHRGGRQICYNTSYIPVRLANLAKERPASFGPFYTLLEGQVPEPITHVVQEVTAAPMPAHVAAALDLPPNTIGLCVHRRYVSGSGTLIASFNWHAAERFVLRSQLQRSESNS</sequence>
<dbReference type="EMBL" id="JACTNG010000001">
    <property type="protein sequence ID" value="MBO1078083.1"/>
    <property type="molecule type" value="Genomic_DNA"/>
</dbReference>
<dbReference type="InterPro" id="IPR036388">
    <property type="entry name" value="WH-like_DNA-bd_sf"/>
</dbReference>
<dbReference type="Gene3D" id="3.40.1410.10">
    <property type="entry name" value="Chorismate lyase-like"/>
    <property type="match status" value="1"/>
</dbReference>
<dbReference type="InterPro" id="IPR000524">
    <property type="entry name" value="Tscrpt_reg_HTH_GntR"/>
</dbReference>
<evidence type="ECO:0000313" key="6">
    <source>
        <dbReference type="Proteomes" id="UP001518989"/>
    </source>
</evidence>
<name>A0ABS3KKT0_9PROT</name>
<reference evidence="5 6" key="1">
    <citation type="submission" date="2020-09" db="EMBL/GenBank/DDBJ databases">
        <title>Roseomonas.</title>
        <authorList>
            <person name="Zhu W."/>
        </authorList>
    </citation>
    <scope>NUCLEOTIDE SEQUENCE [LARGE SCALE GENOMIC DNA]</scope>
    <source>
        <strain evidence="5 6">573</strain>
    </source>
</reference>
<keyword evidence="1" id="KW-0805">Transcription regulation</keyword>
<accession>A0ABS3KKT0</accession>
<dbReference type="Pfam" id="PF07702">
    <property type="entry name" value="UTRA"/>
    <property type="match status" value="1"/>
</dbReference>
<evidence type="ECO:0000259" key="4">
    <source>
        <dbReference type="PROSITE" id="PS50949"/>
    </source>
</evidence>
<evidence type="ECO:0000256" key="3">
    <source>
        <dbReference type="ARBA" id="ARBA00023163"/>
    </source>
</evidence>
<organism evidence="5 6">
    <name type="scientific">Roseomonas haemaphysalidis</name>
    <dbReference type="NCBI Taxonomy" id="2768162"/>
    <lineage>
        <taxon>Bacteria</taxon>
        <taxon>Pseudomonadati</taxon>
        <taxon>Pseudomonadota</taxon>
        <taxon>Alphaproteobacteria</taxon>
        <taxon>Acetobacterales</taxon>
        <taxon>Roseomonadaceae</taxon>
        <taxon>Roseomonas</taxon>
    </lineage>
</organism>
<dbReference type="Proteomes" id="UP001518989">
    <property type="component" value="Unassembled WGS sequence"/>
</dbReference>
<dbReference type="PRINTS" id="PR00035">
    <property type="entry name" value="HTHGNTR"/>
</dbReference>
<evidence type="ECO:0000256" key="1">
    <source>
        <dbReference type="ARBA" id="ARBA00023015"/>
    </source>
</evidence>
<dbReference type="SUPFAM" id="SSF46785">
    <property type="entry name" value="Winged helix' DNA-binding domain"/>
    <property type="match status" value="1"/>
</dbReference>
<dbReference type="SMART" id="SM00866">
    <property type="entry name" value="UTRA"/>
    <property type="match status" value="1"/>
</dbReference>
<dbReference type="Gene3D" id="1.10.10.10">
    <property type="entry name" value="Winged helix-like DNA-binding domain superfamily/Winged helix DNA-binding domain"/>
    <property type="match status" value="1"/>
</dbReference>
<dbReference type="Pfam" id="PF00392">
    <property type="entry name" value="GntR"/>
    <property type="match status" value="1"/>
</dbReference>
<dbReference type="InterPro" id="IPR050679">
    <property type="entry name" value="Bact_HTH_transcr_reg"/>
</dbReference>
<dbReference type="PANTHER" id="PTHR44846">
    <property type="entry name" value="MANNOSYL-D-GLYCERATE TRANSPORT/METABOLISM SYSTEM REPRESSOR MNGR-RELATED"/>
    <property type="match status" value="1"/>
</dbReference>
<dbReference type="PROSITE" id="PS50949">
    <property type="entry name" value="HTH_GNTR"/>
    <property type="match status" value="1"/>
</dbReference>
<dbReference type="RefSeq" id="WP_207415462.1">
    <property type="nucleotide sequence ID" value="NZ_CP061179.1"/>
</dbReference>